<dbReference type="RefSeq" id="WP_075832420.1">
    <property type="nucleotide sequence ID" value="NZ_MSTI01000075.1"/>
</dbReference>
<dbReference type="AlphaFoldDB" id="A0A1U7NZ18"/>
<dbReference type="Gene3D" id="3.30.9.10">
    <property type="entry name" value="D-Amino Acid Oxidase, subunit A, domain 2"/>
    <property type="match status" value="1"/>
</dbReference>
<accession>A0A1U7NZ18</accession>
<proteinExistence type="predicted"/>
<name>A0A1U7NZ18_9DEIO</name>
<feature type="domain" description="FAD-binding" evidence="1">
    <location>
        <begin position="6"/>
        <end position="317"/>
    </location>
</feature>
<evidence type="ECO:0000313" key="3">
    <source>
        <dbReference type="Proteomes" id="UP000186607"/>
    </source>
</evidence>
<dbReference type="PRINTS" id="PR00420">
    <property type="entry name" value="RNGMNOXGNASE"/>
</dbReference>
<keyword evidence="2" id="KW-0503">Monooxygenase</keyword>
<keyword evidence="3" id="KW-1185">Reference proteome</keyword>
<sequence length="376" mass="40507">MTLPRVLISGAGIAGPTLAYWLARSGWQPTVIERSDGLRSSGNPVDVRGLALSVAERMGIVAALQAAATPVRAMSLYDRVGHRFARLPTPAGRSDAGTPELELPRSDLAHVLFQAAHDDTEVLFGDTITALQQDADGVEVTFERHAARRFDLVIGADGLHSTVRRLVFGPDGQFVRHMGMYVATTALQGSVELPQDVLLHNTPGRLVAVHPGRDHAMVGFFFRQAAADVNHRDLAAVKRFVAAAYVGVGWRVPELLEQLHAAPDVYFDAVSVVQTPRWSQGRVALLGDAASCLSLFGEGSSLAMAGAYTLAQALSACPHDHALAFRRFEAIHRAQVAPKLRHFGPVASLMVPRSSPGLMVRNLAARLLSYGSQRRQ</sequence>
<gene>
    <name evidence="2" type="ORF">BOO71_0006700</name>
</gene>
<dbReference type="SUPFAM" id="SSF51905">
    <property type="entry name" value="FAD/NAD(P)-binding domain"/>
    <property type="match status" value="1"/>
</dbReference>
<dbReference type="STRING" id="249408.BOO71_0006700"/>
<dbReference type="Proteomes" id="UP000186607">
    <property type="component" value="Unassembled WGS sequence"/>
</dbReference>
<dbReference type="GO" id="GO:0004497">
    <property type="term" value="F:monooxygenase activity"/>
    <property type="evidence" value="ECO:0007669"/>
    <property type="project" value="UniProtKB-KW"/>
</dbReference>
<dbReference type="Gene3D" id="3.50.50.60">
    <property type="entry name" value="FAD/NAD(P)-binding domain"/>
    <property type="match status" value="1"/>
</dbReference>
<evidence type="ECO:0000259" key="1">
    <source>
        <dbReference type="Pfam" id="PF01494"/>
    </source>
</evidence>
<comment type="caution">
    <text evidence="2">The sequence shown here is derived from an EMBL/GenBank/DDBJ whole genome shotgun (WGS) entry which is preliminary data.</text>
</comment>
<dbReference type="OrthoDB" id="9766816at2"/>
<dbReference type="PANTHER" id="PTHR46865">
    <property type="entry name" value="OXIDOREDUCTASE-RELATED"/>
    <property type="match status" value="1"/>
</dbReference>
<reference evidence="2 3" key="1">
    <citation type="submission" date="2017-01" db="EMBL/GenBank/DDBJ databases">
        <title>Genome Analysis of Deinococcus marmoris KOPRI26562.</title>
        <authorList>
            <person name="Kim J.H."/>
            <person name="Oh H.-M."/>
        </authorList>
    </citation>
    <scope>NUCLEOTIDE SEQUENCE [LARGE SCALE GENOMIC DNA]</scope>
    <source>
        <strain evidence="2 3">KOPRI26562</strain>
    </source>
</reference>
<evidence type="ECO:0000313" key="2">
    <source>
        <dbReference type="EMBL" id="OLV18163.1"/>
    </source>
</evidence>
<dbReference type="PANTHER" id="PTHR46865:SF2">
    <property type="entry name" value="MONOOXYGENASE"/>
    <property type="match status" value="1"/>
</dbReference>
<dbReference type="InterPro" id="IPR051704">
    <property type="entry name" value="FAD_aromatic-hydroxylase"/>
</dbReference>
<dbReference type="GO" id="GO:0071949">
    <property type="term" value="F:FAD binding"/>
    <property type="evidence" value="ECO:0007669"/>
    <property type="project" value="InterPro"/>
</dbReference>
<dbReference type="EMBL" id="MSTI01000075">
    <property type="protein sequence ID" value="OLV18163.1"/>
    <property type="molecule type" value="Genomic_DNA"/>
</dbReference>
<keyword evidence="2" id="KW-0560">Oxidoreductase</keyword>
<dbReference type="InterPro" id="IPR002938">
    <property type="entry name" value="FAD-bd"/>
</dbReference>
<protein>
    <submittedName>
        <fullName evidence="2">Monooxygenase, FAD-binding</fullName>
    </submittedName>
</protein>
<organism evidence="2 3">
    <name type="scientific">Deinococcus marmoris</name>
    <dbReference type="NCBI Taxonomy" id="249408"/>
    <lineage>
        <taxon>Bacteria</taxon>
        <taxon>Thermotogati</taxon>
        <taxon>Deinococcota</taxon>
        <taxon>Deinococci</taxon>
        <taxon>Deinococcales</taxon>
        <taxon>Deinococcaceae</taxon>
        <taxon>Deinococcus</taxon>
    </lineage>
</organism>
<dbReference type="InterPro" id="IPR036188">
    <property type="entry name" value="FAD/NAD-bd_sf"/>
</dbReference>
<dbReference type="Pfam" id="PF01494">
    <property type="entry name" value="FAD_binding_3"/>
    <property type="match status" value="1"/>
</dbReference>